<dbReference type="EMBL" id="KI925465">
    <property type="protein sequence ID" value="ETW76172.1"/>
    <property type="molecule type" value="Genomic_DNA"/>
</dbReference>
<dbReference type="InParanoid" id="W4JRH2"/>
<dbReference type="AlphaFoldDB" id="W4JRH2"/>
<sequence length="67" mass="6868">MSCRLRATESESATVAGPGDIVVSTPLSTSPDPTTIADISETGPSNRDEYHTGRRPLSDGGYSGDGA</sequence>
<evidence type="ECO:0000313" key="2">
    <source>
        <dbReference type="EMBL" id="ETW76172.1"/>
    </source>
</evidence>
<accession>W4JRH2</accession>
<keyword evidence="3" id="KW-1185">Reference proteome</keyword>
<name>W4JRH2_HETIT</name>
<protein>
    <submittedName>
        <fullName evidence="2">Uncharacterized protein</fullName>
    </submittedName>
</protein>
<evidence type="ECO:0000256" key="1">
    <source>
        <dbReference type="SAM" id="MobiDB-lite"/>
    </source>
</evidence>
<gene>
    <name evidence="2" type="ORF">HETIRDRAFT_461148</name>
</gene>
<dbReference type="HOGENOM" id="CLU_2812693_0_0_1"/>
<evidence type="ECO:0000313" key="3">
    <source>
        <dbReference type="Proteomes" id="UP000030671"/>
    </source>
</evidence>
<proteinExistence type="predicted"/>
<feature type="region of interest" description="Disordered" evidence="1">
    <location>
        <begin position="1"/>
        <end position="67"/>
    </location>
</feature>
<dbReference type="RefSeq" id="XP_009552383.1">
    <property type="nucleotide sequence ID" value="XM_009554088.1"/>
</dbReference>
<feature type="compositionally biased region" description="Low complexity" evidence="1">
    <location>
        <begin position="24"/>
        <end position="35"/>
    </location>
</feature>
<dbReference type="GeneID" id="20677143"/>
<reference evidence="2 3" key="1">
    <citation type="journal article" date="2012" name="New Phytol.">
        <title>Insight into trade-off between wood decay and parasitism from the genome of a fungal forest pathogen.</title>
        <authorList>
            <person name="Olson A."/>
            <person name="Aerts A."/>
            <person name="Asiegbu F."/>
            <person name="Belbahri L."/>
            <person name="Bouzid O."/>
            <person name="Broberg A."/>
            <person name="Canback B."/>
            <person name="Coutinho P.M."/>
            <person name="Cullen D."/>
            <person name="Dalman K."/>
            <person name="Deflorio G."/>
            <person name="van Diepen L.T."/>
            <person name="Dunand C."/>
            <person name="Duplessis S."/>
            <person name="Durling M."/>
            <person name="Gonthier P."/>
            <person name="Grimwood J."/>
            <person name="Fossdal C.G."/>
            <person name="Hansson D."/>
            <person name="Henrissat B."/>
            <person name="Hietala A."/>
            <person name="Himmelstrand K."/>
            <person name="Hoffmeister D."/>
            <person name="Hogberg N."/>
            <person name="James T.Y."/>
            <person name="Karlsson M."/>
            <person name="Kohler A."/>
            <person name="Kues U."/>
            <person name="Lee Y.H."/>
            <person name="Lin Y.C."/>
            <person name="Lind M."/>
            <person name="Lindquist E."/>
            <person name="Lombard V."/>
            <person name="Lucas S."/>
            <person name="Lunden K."/>
            <person name="Morin E."/>
            <person name="Murat C."/>
            <person name="Park J."/>
            <person name="Raffaello T."/>
            <person name="Rouze P."/>
            <person name="Salamov A."/>
            <person name="Schmutz J."/>
            <person name="Solheim H."/>
            <person name="Stahlberg J."/>
            <person name="Velez H."/>
            <person name="de Vries R.P."/>
            <person name="Wiebenga A."/>
            <person name="Woodward S."/>
            <person name="Yakovlev I."/>
            <person name="Garbelotto M."/>
            <person name="Martin F."/>
            <person name="Grigoriev I.V."/>
            <person name="Stenlid J."/>
        </authorList>
    </citation>
    <scope>NUCLEOTIDE SEQUENCE [LARGE SCALE GENOMIC DNA]</scope>
    <source>
        <strain evidence="2 3">TC 32-1</strain>
    </source>
</reference>
<dbReference type="KEGG" id="hir:HETIRDRAFT_461148"/>
<dbReference type="Proteomes" id="UP000030671">
    <property type="component" value="Unassembled WGS sequence"/>
</dbReference>
<organism evidence="2 3">
    <name type="scientific">Heterobasidion irregulare (strain TC 32-1)</name>
    <dbReference type="NCBI Taxonomy" id="747525"/>
    <lineage>
        <taxon>Eukaryota</taxon>
        <taxon>Fungi</taxon>
        <taxon>Dikarya</taxon>
        <taxon>Basidiomycota</taxon>
        <taxon>Agaricomycotina</taxon>
        <taxon>Agaricomycetes</taxon>
        <taxon>Russulales</taxon>
        <taxon>Bondarzewiaceae</taxon>
        <taxon>Heterobasidion</taxon>
        <taxon>Heterobasidion annosum species complex</taxon>
    </lineage>
</organism>